<keyword evidence="2" id="KW-1133">Transmembrane helix</keyword>
<dbReference type="RefSeq" id="WP_013629132.1">
    <property type="nucleotide sequence ID" value="NC_015174.1"/>
</dbReference>
<keyword evidence="2" id="KW-0812">Transmembrane</keyword>
<name>F0STE8_RUBBR</name>
<keyword evidence="2" id="KW-0472">Membrane</keyword>
<dbReference type="InterPro" id="IPR045584">
    <property type="entry name" value="Pilin-like"/>
</dbReference>
<proteinExistence type="predicted"/>
<dbReference type="NCBIfam" id="TIGR04294">
    <property type="entry name" value="pre_pil_HX9DG"/>
    <property type="match status" value="1"/>
</dbReference>
<dbReference type="PROSITE" id="PS00409">
    <property type="entry name" value="PROKAR_NTER_METHYL"/>
    <property type="match status" value="1"/>
</dbReference>
<evidence type="ECO:0000256" key="2">
    <source>
        <dbReference type="SAM" id="Phobius"/>
    </source>
</evidence>
<evidence type="ECO:0000256" key="1">
    <source>
        <dbReference type="SAM" id="MobiDB-lite"/>
    </source>
</evidence>
<reference evidence="5" key="1">
    <citation type="submission" date="2011-02" db="EMBL/GenBank/DDBJ databases">
        <title>The complete genome of Planctomyces brasiliensis DSM 5305.</title>
        <authorList>
            <person name="Lucas S."/>
            <person name="Copeland A."/>
            <person name="Lapidus A."/>
            <person name="Bruce D."/>
            <person name="Goodwin L."/>
            <person name="Pitluck S."/>
            <person name="Kyrpides N."/>
            <person name="Mavromatis K."/>
            <person name="Pagani I."/>
            <person name="Ivanova N."/>
            <person name="Ovchinnikova G."/>
            <person name="Lu M."/>
            <person name="Detter J.C."/>
            <person name="Han C."/>
            <person name="Land M."/>
            <person name="Hauser L."/>
            <person name="Markowitz V."/>
            <person name="Cheng J.-F."/>
            <person name="Hugenholtz P."/>
            <person name="Woyke T."/>
            <person name="Wu D."/>
            <person name="Tindall B."/>
            <person name="Pomrenke H.G."/>
            <person name="Brambilla E."/>
            <person name="Klenk H.-P."/>
            <person name="Eisen J.A."/>
        </authorList>
    </citation>
    <scope>NUCLEOTIDE SEQUENCE [LARGE SCALE GENOMIC DNA]</scope>
    <source>
        <strain evidence="5">ATCC 49424 / DSM 5305 / JCM 21570 / NBRC 103401 / IFAM 1448</strain>
    </source>
</reference>
<dbReference type="Pfam" id="PF07596">
    <property type="entry name" value="SBP_bac_10"/>
    <property type="match status" value="1"/>
</dbReference>
<protein>
    <submittedName>
        <fullName evidence="4">Signal peptide-domain containing protein</fullName>
    </submittedName>
</protein>
<dbReference type="NCBIfam" id="TIGR02532">
    <property type="entry name" value="IV_pilin_GFxxxE"/>
    <property type="match status" value="1"/>
</dbReference>
<evidence type="ECO:0000259" key="3">
    <source>
        <dbReference type="Pfam" id="PF07596"/>
    </source>
</evidence>
<feature type="transmembrane region" description="Helical" evidence="2">
    <location>
        <begin position="20"/>
        <end position="38"/>
    </location>
</feature>
<dbReference type="AlphaFoldDB" id="F0STE8"/>
<sequence length="293" mass="32311">MRTSKYPAFRKQHGFTLIELLVVIAIIAILVSLLLPAVQQAREAARRSSCKNNLMQMGIALTNYQHLWETFPIGVANETGPIVNDRTGYKVGWMVRFLPQMDDQNAFDKFNFEFGAFAPENAAVAAYQASWMQCPSSWLPDITTADGVEVAVTNYAAVHSSKDEPIDANNDGSFILNAAFGPQDISDGLSHTLFIGEKTYGGLELGWVSGTIATLRTTGLPLNPEEIVGQGRVRPEEWQPEDDTSPAGFSSEHRGGAQFVLGDSSVHFISENIDYEVYQRLGNRNDGELLDEY</sequence>
<keyword evidence="5" id="KW-1185">Reference proteome</keyword>
<evidence type="ECO:0000313" key="5">
    <source>
        <dbReference type="Proteomes" id="UP000006860"/>
    </source>
</evidence>
<dbReference type="InterPro" id="IPR027558">
    <property type="entry name" value="Pre_pil_HX9DG_C"/>
</dbReference>
<dbReference type="STRING" id="756272.Plabr_2811"/>
<dbReference type="Proteomes" id="UP000006860">
    <property type="component" value="Chromosome"/>
</dbReference>
<feature type="region of interest" description="Disordered" evidence="1">
    <location>
        <begin position="232"/>
        <end position="254"/>
    </location>
</feature>
<dbReference type="InterPro" id="IPR011453">
    <property type="entry name" value="DUF1559"/>
</dbReference>
<dbReference type="SUPFAM" id="SSF54523">
    <property type="entry name" value="Pili subunits"/>
    <property type="match status" value="1"/>
</dbReference>
<dbReference type="HOGENOM" id="CLU_041661_0_0_0"/>
<dbReference type="InterPro" id="IPR012902">
    <property type="entry name" value="N_methyl_site"/>
</dbReference>
<dbReference type="OrthoDB" id="255848at2"/>
<dbReference type="Pfam" id="PF07963">
    <property type="entry name" value="N_methyl"/>
    <property type="match status" value="1"/>
</dbReference>
<gene>
    <name evidence="4" type="ordered locus">Plabr_2811</name>
</gene>
<dbReference type="KEGG" id="pbs:Plabr_2811"/>
<accession>F0STE8</accession>
<dbReference type="EMBL" id="CP002546">
    <property type="protein sequence ID" value="ADY60410.1"/>
    <property type="molecule type" value="Genomic_DNA"/>
</dbReference>
<dbReference type="eggNOG" id="COG2165">
    <property type="taxonomic scope" value="Bacteria"/>
</dbReference>
<feature type="domain" description="DUF1559" evidence="3">
    <location>
        <begin position="39"/>
        <end position="275"/>
    </location>
</feature>
<evidence type="ECO:0000313" key="4">
    <source>
        <dbReference type="EMBL" id="ADY60410.1"/>
    </source>
</evidence>
<dbReference type="Gene3D" id="3.30.700.10">
    <property type="entry name" value="Glycoprotein, Type 4 Pilin"/>
    <property type="match status" value="1"/>
</dbReference>
<organism evidence="4 5">
    <name type="scientific">Rubinisphaera brasiliensis (strain ATCC 49424 / DSM 5305 / JCM 21570 / IAM 15109 / NBRC 103401 / IFAM 1448)</name>
    <name type="common">Planctomyces brasiliensis</name>
    <dbReference type="NCBI Taxonomy" id="756272"/>
    <lineage>
        <taxon>Bacteria</taxon>
        <taxon>Pseudomonadati</taxon>
        <taxon>Planctomycetota</taxon>
        <taxon>Planctomycetia</taxon>
        <taxon>Planctomycetales</taxon>
        <taxon>Planctomycetaceae</taxon>
        <taxon>Rubinisphaera</taxon>
    </lineage>
</organism>
<dbReference type="PANTHER" id="PTHR30093">
    <property type="entry name" value="GENERAL SECRETION PATHWAY PROTEIN G"/>
    <property type="match status" value="1"/>
</dbReference>
<dbReference type="PANTHER" id="PTHR30093:SF2">
    <property type="entry name" value="TYPE II SECRETION SYSTEM PROTEIN H"/>
    <property type="match status" value="1"/>
</dbReference>